<feature type="transmembrane region" description="Helical" evidence="1">
    <location>
        <begin position="7"/>
        <end position="30"/>
    </location>
</feature>
<feature type="transmembrane region" description="Helical" evidence="1">
    <location>
        <begin position="371"/>
        <end position="391"/>
    </location>
</feature>
<keyword evidence="1" id="KW-0812">Transmembrane</keyword>
<evidence type="ECO:0000256" key="1">
    <source>
        <dbReference type="SAM" id="Phobius"/>
    </source>
</evidence>
<dbReference type="AlphaFoldDB" id="A0A6B9XYS5"/>
<keyword evidence="1" id="KW-1133">Transmembrane helix</keyword>
<feature type="transmembrane region" description="Helical" evidence="1">
    <location>
        <begin position="72"/>
        <end position="92"/>
    </location>
</feature>
<feature type="transmembrane region" description="Helical" evidence="1">
    <location>
        <begin position="279"/>
        <end position="299"/>
    </location>
</feature>
<name>A0A6B9XYS5_ENTCL</name>
<protein>
    <submittedName>
        <fullName evidence="2">Flippase</fullName>
    </submittedName>
</protein>
<feature type="transmembrane region" description="Helical" evidence="1">
    <location>
        <begin position="162"/>
        <end position="181"/>
    </location>
</feature>
<feature type="transmembrane region" description="Helical" evidence="1">
    <location>
        <begin position="345"/>
        <end position="365"/>
    </location>
</feature>
<organism evidence="2">
    <name type="scientific">Enterobacter cloacae</name>
    <dbReference type="NCBI Taxonomy" id="550"/>
    <lineage>
        <taxon>Bacteria</taxon>
        <taxon>Pseudomonadati</taxon>
        <taxon>Pseudomonadota</taxon>
        <taxon>Gammaproteobacteria</taxon>
        <taxon>Enterobacterales</taxon>
        <taxon>Enterobacteriaceae</taxon>
        <taxon>Enterobacter</taxon>
        <taxon>Enterobacter cloacae complex</taxon>
    </lineage>
</organism>
<feature type="transmembrane region" description="Helical" evidence="1">
    <location>
        <begin position="235"/>
        <end position="258"/>
    </location>
</feature>
<gene>
    <name evidence="2" type="primary">wzx</name>
</gene>
<feature type="transmembrane region" description="Helical" evidence="1">
    <location>
        <begin position="104"/>
        <end position="122"/>
    </location>
</feature>
<evidence type="ECO:0000313" key="2">
    <source>
        <dbReference type="EMBL" id="QHR93287.1"/>
    </source>
</evidence>
<feature type="transmembrane region" description="Helical" evidence="1">
    <location>
        <begin position="311"/>
        <end position="338"/>
    </location>
</feature>
<reference evidence="2" key="1">
    <citation type="submission" date="2019-03" db="EMBL/GenBank/DDBJ databases">
        <title>Genetic characterization of the O-antigen and development of a molecular serotyping scheme for Enterobacter cloacae.</title>
        <authorList>
            <person name="Li Y."/>
            <person name="Huang J."/>
            <person name="Wang X."/>
            <person name="Xu C."/>
            <person name="Han T."/>
            <person name="Guo X."/>
        </authorList>
    </citation>
    <scope>NUCLEOTIDE SEQUENCE</scope>
    <source>
        <strain evidence="2">NCTC 11588</strain>
    </source>
</reference>
<sequence>MFVINKLIWLGYTVSSGAARVIIFFLLTLVFVQKDIALFAVYYSFLTVAVIFLGQGLGTTLIKDGSEVSMKYFNYVLLLSIAAASVITLALATPTLDLNLIDTLIFAGSLSCLAINQIYRYYYIYYKKALPGLIYDLLALVLFAAGMLLCKLHLVSLKPLDIFFLAYFIATIINQIIYYIYVKRAWITVSDSKAFNGLDWKFSLNVGFVGLISTGIVFLLPYFSRELLPDESMSVLGLTISIIGIISVFSRAYMNYFYRELVECAKSKEEKVYLAINKKVIIISALVCFGSILPLIFYVKLSLSYVTFNEILAIVVPVMLFTLSSQLSLVQSNIILFLGKEKISLIFNFFVFIVVLSLFLVWQYFISISVIYLIPLMSLFLMVLYLIRYAYFRILIRTAFKNGEAV</sequence>
<proteinExistence type="predicted"/>
<feature type="transmembrane region" description="Helical" evidence="1">
    <location>
        <begin position="202"/>
        <end position="223"/>
    </location>
</feature>
<feature type="transmembrane region" description="Helical" evidence="1">
    <location>
        <begin position="134"/>
        <end position="156"/>
    </location>
</feature>
<dbReference type="EMBL" id="MK595731">
    <property type="protein sequence ID" value="QHR93287.1"/>
    <property type="molecule type" value="Genomic_DNA"/>
</dbReference>
<feature type="transmembrane region" description="Helical" evidence="1">
    <location>
        <begin position="36"/>
        <end position="60"/>
    </location>
</feature>
<accession>A0A6B9XYS5</accession>
<keyword evidence="1" id="KW-0472">Membrane</keyword>